<proteinExistence type="inferred from homology"/>
<name>A0A4R0R0H9_9APHY</name>
<feature type="compositionally biased region" description="Polar residues" evidence="2">
    <location>
        <begin position="99"/>
        <end position="109"/>
    </location>
</feature>
<comment type="caution">
    <text evidence="3">The sequence shown here is derived from an EMBL/GenBank/DDBJ whole genome shotgun (WGS) entry which is preliminary data.</text>
</comment>
<dbReference type="InterPro" id="IPR015424">
    <property type="entry name" value="PyrdxlP-dep_Trfase"/>
</dbReference>
<reference evidence="3 4" key="1">
    <citation type="submission" date="2018-11" db="EMBL/GenBank/DDBJ databases">
        <title>Genome assembly of Steccherinum ochraceum LE-BIN_3174, the white-rot fungus of the Steccherinaceae family (The Residual Polyporoid clade, Polyporales, Basidiomycota).</title>
        <authorList>
            <person name="Fedorova T.V."/>
            <person name="Glazunova O.A."/>
            <person name="Landesman E.O."/>
            <person name="Moiseenko K.V."/>
            <person name="Psurtseva N.V."/>
            <person name="Savinova O.S."/>
            <person name="Shakhova N.V."/>
            <person name="Tyazhelova T.V."/>
            <person name="Vasina D.V."/>
        </authorList>
    </citation>
    <scope>NUCLEOTIDE SEQUENCE [LARGE SCALE GENOMIC DNA]</scope>
    <source>
        <strain evidence="3 4">LE-BIN_3174</strain>
    </source>
</reference>
<feature type="region of interest" description="Disordered" evidence="2">
    <location>
        <begin position="80"/>
        <end position="109"/>
    </location>
</feature>
<organism evidence="3 4">
    <name type="scientific">Steccherinum ochraceum</name>
    <dbReference type="NCBI Taxonomy" id="92696"/>
    <lineage>
        <taxon>Eukaryota</taxon>
        <taxon>Fungi</taxon>
        <taxon>Dikarya</taxon>
        <taxon>Basidiomycota</taxon>
        <taxon>Agaricomycotina</taxon>
        <taxon>Agaricomycetes</taxon>
        <taxon>Polyporales</taxon>
        <taxon>Steccherinaceae</taxon>
        <taxon>Steccherinum</taxon>
    </lineage>
</organism>
<dbReference type="PANTHER" id="PTHR43321">
    <property type="entry name" value="GLUTAMATE DECARBOXYLASE"/>
    <property type="match status" value="1"/>
</dbReference>
<dbReference type="OrthoDB" id="5152799at2759"/>
<evidence type="ECO:0008006" key="5">
    <source>
        <dbReference type="Google" id="ProtNLM"/>
    </source>
</evidence>
<dbReference type="InterPro" id="IPR010107">
    <property type="entry name" value="Glutamate_decarboxylase"/>
</dbReference>
<keyword evidence="4" id="KW-1185">Reference proteome</keyword>
<protein>
    <recommendedName>
        <fullName evidence="5">Glutamate decarboxylase</fullName>
    </recommendedName>
</protein>
<dbReference type="GO" id="GO:0004351">
    <property type="term" value="F:glutamate decarboxylase activity"/>
    <property type="evidence" value="ECO:0007669"/>
    <property type="project" value="InterPro"/>
</dbReference>
<dbReference type="Gene3D" id="3.90.1150.160">
    <property type="match status" value="1"/>
</dbReference>
<evidence type="ECO:0000313" key="3">
    <source>
        <dbReference type="EMBL" id="TCD60220.1"/>
    </source>
</evidence>
<dbReference type="SUPFAM" id="SSF53383">
    <property type="entry name" value="PLP-dependent transferases"/>
    <property type="match status" value="1"/>
</dbReference>
<evidence type="ECO:0000256" key="2">
    <source>
        <dbReference type="SAM" id="MobiDB-lite"/>
    </source>
</evidence>
<evidence type="ECO:0000313" key="4">
    <source>
        <dbReference type="Proteomes" id="UP000292702"/>
    </source>
</evidence>
<dbReference type="PANTHER" id="PTHR43321:SF3">
    <property type="entry name" value="GLUTAMATE DECARBOXYLASE"/>
    <property type="match status" value="1"/>
</dbReference>
<dbReference type="GO" id="GO:0006538">
    <property type="term" value="P:L-glutamate catabolic process"/>
    <property type="evidence" value="ECO:0007669"/>
    <property type="project" value="TreeGrafter"/>
</dbReference>
<sequence length="109" mass="12015">FQEKHPHVQQKWVQTLLRSKGWIVPSYELAPALETVEILRVVVRENVTASLIDKLFGDIIEVVEGLAKSDSPQHALAVLGQSYKSTESEHGNLKKGEGSESSGTYAKPC</sequence>
<feature type="non-terminal residue" evidence="3">
    <location>
        <position position="1"/>
    </location>
</feature>
<feature type="compositionally biased region" description="Basic and acidic residues" evidence="2">
    <location>
        <begin position="86"/>
        <end position="98"/>
    </location>
</feature>
<dbReference type="AlphaFoldDB" id="A0A4R0R0H9"/>
<dbReference type="GO" id="GO:0030170">
    <property type="term" value="F:pyridoxal phosphate binding"/>
    <property type="evidence" value="ECO:0007669"/>
    <property type="project" value="InterPro"/>
</dbReference>
<dbReference type="GO" id="GO:0005829">
    <property type="term" value="C:cytosol"/>
    <property type="evidence" value="ECO:0007669"/>
    <property type="project" value="TreeGrafter"/>
</dbReference>
<evidence type="ECO:0000256" key="1">
    <source>
        <dbReference type="ARBA" id="ARBA00009533"/>
    </source>
</evidence>
<comment type="similarity">
    <text evidence="1">Belongs to the group II decarboxylase family.</text>
</comment>
<accession>A0A4R0R0H9</accession>
<dbReference type="STRING" id="92696.A0A4R0R0H9"/>
<gene>
    <name evidence="3" type="ORF">EIP91_010542</name>
</gene>
<dbReference type="EMBL" id="RWJN01000637">
    <property type="protein sequence ID" value="TCD60220.1"/>
    <property type="molecule type" value="Genomic_DNA"/>
</dbReference>
<dbReference type="Proteomes" id="UP000292702">
    <property type="component" value="Unassembled WGS sequence"/>
</dbReference>